<dbReference type="InterPro" id="IPR051713">
    <property type="entry name" value="T-cell_Activation_Regulation"/>
</dbReference>
<keyword evidence="3 12" id="KW-0812">Transmembrane</keyword>
<keyword evidence="8" id="KW-0675">Receptor</keyword>
<evidence type="ECO:0000256" key="2">
    <source>
        <dbReference type="ARBA" id="ARBA00022475"/>
    </source>
</evidence>
<evidence type="ECO:0000256" key="5">
    <source>
        <dbReference type="ARBA" id="ARBA00022989"/>
    </source>
</evidence>
<dbReference type="PANTHER" id="PTHR25466">
    <property type="entry name" value="T-LYMPHOCYTE ACTIVATION ANTIGEN"/>
    <property type="match status" value="1"/>
</dbReference>
<evidence type="ECO:0000256" key="12">
    <source>
        <dbReference type="SAM" id="Phobius"/>
    </source>
</evidence>
<feature type="compositionally biased region" description="Basic and acidic residues" evidence="11">
    <location>
        <begin position="395"/>
        <end position="404"/>
    </location>
</feature>
<dbReference type="InterPro" id="IPR007110">
    <property type="entry name" value="Ig-like_dom"/>
</dbReference>
<dbReference type="InterPro" id="IPR013106">
    <property type="entry name" value="Ig_V-set"/>
</dbReference>
<dbReference type="GO" id="GO:0071222">
    <property type="term" value="P:cellular response to lipopolysaccharide"/>
    <property type="evidence" value="ECO:0007669"/>
    <property type="project" value="TreeGrafter"/>
</dbReference>
<evidence type="ECO:0000256" key="11">
    <source>
        <dbReference type="SAM" id="MobiDB-lite"/>
    </source>
</evidence>
<evidence type="ECO:0000256" key="9">
    <source>
        <dbReference type="ARBA" id="ARBA00023180"/>
    </source>
</evidence>
<evidence type="ECO:0000256" key="3">
    <source>
        <dbReference type="ARBA" id="ARBA00022692"/>
    </source>
</evidence>
<dbReference type="PROSITE" id="PS50835">
    <property type="entry name" value="IG_LIKE"/>
    <property type="match status" value="1"/>
</dbReference>
<keyword evidence="4" id="KW-0732">Signal</keyword>
<name>A0A9Q9Y052_CYPCA</name>
<dbReference type="GO" id="GO:0007166">
    <property type="term" value="P:cell surface receptor signaling pathway"/>
    <property type="evidence" value="ECO:0007669"/>
    <property type="project" value="TreeGrafter"/>
</dbReference>
<keyword evidence="6 12" id="KW-0472">Membrane</keyword>
<dbReference type="Proteomes" id="UP001155660">
    <property type="component" value="Unplaced"/>
</dbReference>
<reference evidence="14" key="1">
    <citation type="submission" date="2025-08" db="UniProtKB">
        <authorList>
            <consortium name="RefSeq"/>
        </authorList>
    </citation>
    <scope>IDENTIFICATION</scope>
    <source>
        <tissue evidence="14">Muscle</tissue>
    </source>
</reference>
<keyword evidence="9" id="KW-0325">Glycoprotein</keyword>
<dbReference type="GO" id="GO:0009897">
    <property type="term" value="C:external side of plasma membrane"/>
    <property type="evidence" value="ECO:0007669"/>
    <property type="project" value="TreeGrafter"/>
</dbReference>
<organism evidence="14">
    <name type="scientific">Cyprinus carpio</name>
    <name type="common">Common carp</name>
    <dbReference type="NCBI Taxonomy" id="7962"/>
    <lineage>
        <taxon>Eukaryota</taxon>
        <taxon>Metazoa</taxon>
        <taxon>Chordata</taxon>
        <taxon>Craniata</taxon>
        <taxon>Vertebrata</taxon>
        <taxon>Euteleostomi</taxon>
        <taxon>Actinopterygii</taxon>
        <taxon>Neopterygii</taxon>
        <taxon>Teleostei</taxon>
        <taxon>Ostariophysi</taxon>
        <taxon>Cypriniformes</taxon>
        <taxon>Cyprinidae</taxon>
        <taxon>Cyprininae</taxon>
        <taxon>Cyprinus</taxon>
    </lineage>
</organism>
<evidence type="ECO:0000259" key="13">
    <source>
        <dbReference type="PROSITE" id="PS50835"/>
    </source>
</evidence>
<evidence type="ECO:0000256" key="8">
    <source>
        <dbReference type="ARBA" id="ARBA00023170"/>
    </source>
</evidence>
<sequence length="433" mass="48557">LHSRKRLFEEFHLLSSFPFCLFFSFSLTPLTLLQNIVVRENVKDPLWRLYFLWIFSLVACKVPEVRVTCIFSEDCILPCSFTPTNGEVKIQWYQQEALILSLQQAEQSLNLGNVKLISDSSVSDGNASLLVKQVDARSRGRYKCVVNNVTLTFAVATVEAPIRSISIDINPSGLIQCSTKDVYPAPVVQWSSEPWLSPAALQPTTRMAPGGKGLFTVDSILKQQNYSLDHIYMCNITSKYGTQTLTSSLQQQEITGFEGKDLVIPSKAPKNLQSFSLVWTFTAANKTTDILTYDSRTRKSRSYWNHAELKEDNALKGNVSLSLKNPGLEHSGIYTCAFLGAETRHVIQTRVVISSSRQGEDFLKFNPWMLGIVAGLIVLLALTLIIKRYRVKSKRNQDSPREDVEIQSINPEKTSEEPQAGNKHMTQPSGSHS</sequence>
<accession>A0A9Q9Y052</accession>
<dbReference type="GO" id="GO:0031295">
    <property type="term" value="P:T cell costimulation"/>
    <property type="evidence" value="ECO:0007669"/>
    <property type="project" value="TreeGrafter"/>
</dbReference>
<keyword evidence="2" id="KW-1003">Cell membrane</keyword>
<keyword evidence="10" id="KW-0393">Immunoglobulin domain</keyword>
<dbReference type="OrthoDB" id="9983389at2759"/>
<evidence type="ECO:0000256" key="1">
    <source>
        <dbReference type="ARBA" id="ARBA00004251"/>
    </source>
</evidence>
<dbReference type="AlphaFoldDB" id="A0A9Q9Y052"/>
<dbReference type="InterPro" id="IPR003599">
    <property type="entry name" value="Ig_sub"/>
</dbReference>
<dbReference type="RefSeq" id="XP_042611192.1">
    <property type="nucleotide sequence ID" value="XM_042755258.1"/>
</dbReference>
<evidence type="ECO:0000256" key="7">
    <source>
        <dbReference type="ARBA" id="ARBA00023157"/>
    </source>
</evidence>
<comment type="subcellular location">
    <subcellularLocation>
        <location evidence="1">Cell membrane</location>
        <topology evidence="1">Single-pass type I membrane protein</topology>
    </subcellularLocation>
</comment>
<dbReference type="GO" id="GO:0042130">
    <property type="term" value="P:negative regulation of T cell proliferation"/>
    <property type="evidence" value="ECO:0007669"/>
    <property type="project" value="TreeGrafter"/>
</dbReference>
<feature type="transmembrane region" description="Helical" evidence="12">
    <location>
        <begin position="365"/>
        <end position="386"/>
    </location>
</feature>
<dbReference type="SMART" id="SM00409">
    <property type="entry name" value="IG"/>
    <property type="match status" value="2"/>
</dbReference>
<dbReference type="PANTHER" id="PTHR25466:SF14">
    <property type="entry name" value="BUTYROPHILIN SUBFAMILY 2 MEMBER A2-LIKE-RELATED"/>
    <property type="match status" value="1"/>
</dbReference>
<evidence type="ECO:0000256" key="10">
    <source>
        <dbReference type="ARBA" id="ARBA00023319"/>
    </source>
</evidence>
<dbReference type="GO" id="GO:0042102">
    <property type="term" value="P:positive regulation of T cell proliferation"/>
    <property type="evidence" value="ECO:0007669"/>
    <property type="project" value="TreeGrafter"/>
</dbReference>
<evidence type="ECO:0000313" key="14">
    <source>
        <dbReference type="RefSeq" id="XP_042611192.1"/>
    </source>
</evidence>
<feature type="domain" description="Ig-like" evidence="13">
    <location>
        <begin position="63"/>
        <end position="163"/>
    </location>
</feature>
<keyword evidence="7" id="KW-1015">Disulfide bond</keyword>
<proteinExistence type="predicted"/>
<gene>
    <name evidence="14" type="primary">LOC109055280</name>
</gene>
<dbReference type="KEGG" id="ccar:109055280"/>
<protein>
    <submittedName>
        <fullName evidence="14">Uncharacterized protein LOC109055280</fullName>
    </submittedName>
</protein>
<dbReference type="Pfam" id="PF07686">
    <property type="entry name" value="V-set"/>
    <property type="match status" value="1"/>
</dbReference>
<dbReference type="GeneID" id="109055280"/>
<feature type="compositionally biased region" description="Polar residues" evidence="11">
    <location>
        <begin position="424"/>
        <end position="433"/>
    </location>
</feature>
<keyword evidence="5 12" id="KW-1133">Transmembrane helix</keyword>
<feature type="non-terminal residue" evidence="14">
    <location>
        <position position="1"/>
    </location>
</feature>
<evidence type="ECO:0000256" key="4">
    <source>
        <dbReference type="ARBA" id="ARBA00022729"/>
    </source>
</evidence>
<feature type="region of interest" description="Disordered" evidence="11">
    <location>
        <begin position="394"/>
        <end position="433"/>
    </location>
</feature>
<dbReference type="GO" id="GO:0006955">
    <property type="term" value="P:immune response"/>
    <property type="evidence" value="ECO:0007669"/>
    <property type="project" value="TreeGrafter"/>
</dbReference>
<evidence type="ECO:0000256" key="6">
    <source>
        <dbReference type="ARBA" id="ARBA00023136"/>
    </source>
</evidence>